<dbReference type="Gene3D" id="3.10.20.770">
    <property type="match status" value="2"/>
</dbReference>
<dbReference type="GO" id="GO:0005942">
    <property type="term" value="C:phosphatidylinositol 3-kinase complex"/>
    <property type="evidence" value="ECO:0007669"/>
    <property type="project" value="TreeGrafter"/>
</dbReference>
<dbReference type="GO" id="GO:0048015">
    <property type="term" value="P:phosphatidylinositol-mediated signaling"/>
    <property type="evidence" value="ECO:0007669"/>
    <property type="project" value="TreeGrafter"/>
</dbReference>
<dbReference type="InterPro" id="IPR000403">
    <property type="entry name" value="PI3/4_kinase_cat_dom"/>
</dbReference>
<dbReference type="GO" id="GO:0035005">
    <property type="term" value="F:1-phosphatidylinositol-4-phosphate 3-kinase activity"/>
    <property type="evidence" value="ECO:0007669"/>
    <property type="project" value="TreeGrafter"/>
</dbReference>
<dbReference type="Gene3D" id="2.60.40.150">
    <property type="entry name" value="C2 domain"/>
    <property type="match status" value="1"/>
</dbReference>
<dbReference type="GO" id="GO:0005524">
    <property type="term" value="F:ATP binding"/>
    <property type="evidence" value="ECO:0007669"/>
    <property type="project" value="UniProtKB-KW"/>
</dbReference>
<protein>
    <recommendedName>
        <fullName evidence="1">phosphatidylinositol 3-kinase</fullName>
        <ecNumber evidence="1">2.7.1.137</ecNumber>
    </recommendedName>
</protein>
<dbReference type="InterPro" id="IPR016024">
    <property type="entry name" value="ARM-type_fold"/>
</dbReference>
<dbReference type="SMART" id="SM00146">
    <property type="entry name" value="PI3Kc"/>
    <property type="match status" value="1"/>
</dbReference>
<dbReference type="Pfam" id="PF00454">
    <property type="entry name" value="PI3_PI4_kinase"/>
    <property type="match status" value="1"/>
</dbReference>
<dbReference type="Pfam" id="PF00792">
    <property type="entry name" value="PI3K_C2"/>
    <property type="match status" value="1"/>
</dbReference>
<feature type="region of interest" description="Disordered" evidence="7">
    <location>
        <begin position="439"/>
        <end position="486"/>
    </location>
</feature>
<dbReference type="InterPro" id="IPR029071">
    <property type="entry name" value="Ubiquitin-like_domsf"/>
</dbReference>
<feature type="domain" description="C2 PI3K-type" evidence="10">
    <location>
        <begin position="612"/>
        <end position="758"/>
    </location>
</feature>
<dbReference type="InterPro" id="IPR036940">
    <property type="entry name" value="PI3/4_kinase_cat_sf"/>
</dbReference>
<dbReference type="SUPFAM" id="SSF49562">
    <property type="entry name" value="C2 domain (Calcium/lipid-binding domain, CaLB)"/>
    <property type="match status" value="1"/>
</dbReference>
<dbReference type="InterPro" id="IPR035448">
    <property type="entry name" value="PI3Kc"/>
</dbReference>
<evidence type="ECO:0000256" key="1">
    <source>
        <dbReference type="ARBA" id="ARBA00012073"/>
    </source>
</evidence>
<evidence type="ECO:0000256" key="4">
    <source>
        <dbReference type="ARBA" id="ARBA00022777"/>
    </source>
</evidence>
<proteinExistence type="inferred from homology"/>
<evidence type="ECO:0000259" key="9">
    <source>
        <dbReference type="PROSITE" id="PS51545"/>
    </source>
</evidence>
<evidence type="ECO:0000256" key="2">
    <source>
        <dbReference type="ARBA" id="ARBA00022679"/>
    </source>
</evidence>
<dbReference type="InterPro" id="IPR001263">
    <property type="entry name" value="PI3K_accessory_dom"/>
</dbReference>
<keyword evidence="2" id="KW-0808">Transferase</keyword>
<dbReference type="PROSITE" id="PS50290">
    <property type="entry name" value="PI3_4_KINASE_3"/>
    <property type="match status" value="1"/>
</dbReference>
<dbReference type="CDD" id="cd00891">
    <property type="entry name" value="PI3Kc"/>
    <property type="match status" value="1"/>
</dbReference>
<dbReference type="EMBL" id="MLAK01000898">
    <property type="protein sequence ID" value="OHT01713.1"/>
    <property type="molecule type" value="Genomic_DNA"/>
</dbReference>
<dbReference type="Gene3D" id="1.25.40.70">
    <property type="entry name" value="Phosphatidylinositol 3-kinase, accessory domain (PIK)"/>
    <property type="match status" value="1"/>
</dbReference>
<feature type="domain" description="PIK helical" evidence="9">
    <location>
        <begin position="772"/>
        <end position="949"/>
    </location>
</feature>
<dbReference type="Gene3D" id="3.30.1010.10">
    <property type="entry name" value="Phosphatidylinositol 3-kinase Catalytic Subunit, Chain A, domain 4"/>
    <property type="match status" value="1"/>
</dbReference>
<evidence type="ECO:0000256" key="7">
    <source>
        <dbReference type="SAM" id="MobiDB-lite"/>
    </source>
</evidence>
<dbReference type="GO" id="GO:0043491">
    <property type="term" value="P:phosphatidylinositol 3-kinase/protein kinase B signal transduction"/>
    <property type="evidence" value="ECO:0007669"/>
    <property type="project" value="TreeGrafter"/>
</dbReference>
<keyword evidence="3" id="KW-0547">Nucleotide-binding</keyword>
<dbReference type="InterPro" id="IPR011009">
    <property type="entry name" value="Kinase-like_dom_sf"/>
</dbReference>
<keyword evidence="12" id="KW-1185">Reference proteome</keyword>
<dbReference type="PROSITE" id="PS00915">
    <property type="entry name" value="PI3_4_KINASE_1"/>
    <property type="match status" value="1"/>
</dbReference>
<feature type="domain" description="PI3K/PI4K catalytic" evidence="8">
    <location>
        <begin position="1014"/>
        <end position="1292"/>
    </location>
</feature>
<dbReference type="PROSITE" id="PS51547">
    <property type="entry name" value="C2_PI3K"/>
    <property type="match status" value="1"/>
</dbReference>
<evidence type="ECO:0000256" key="5">
    <source>
        <dbReference type="ARBA" id="ARBA00022840"/>
    </source>
</evidence>
<dbReference type="GO" id="GO:0005737">
    <property type="term" value="C:cytoplasm"/>
    <property type="evidence" value="ECO:0007669"/>
    <property type="project" value="TreeGrafter"/>
</dbReference>
<dbReference type="SUPFAM" id="SSF54236">
    <property type="entry name" value="Ubiquitin-like"/>
    <property type="match status" value="1"/>
</dbReference>
<evidence type="ECO:0000256" key="6">
    <source>
        <dbReference type="PROSITE-ProRule" id="PRU00880"/>
    </source>
</evidence>
<keyword evidence="5" id="KW-0067">ATP-binding</keyword>
<dbReference type="InterPro" id="IPR002420">
    <property type="entry name" value="PI3K-type_C2_dom"/>
</dbReference>
<dbReference type="RefSeq" id="XP_068354849.1">
    <property type="nucleotide sequence ID" value="XM_068507901.1"/>
</dbReference>
<evidence type="ECO:0000256" key="3">
    <source>
        <dbReference type="ARBA" id="ARBA00022741"/>
    </source>
</evidence>
<feature type="region of interest" description="Disordered" evidence="7">
    <location>
        <begin position="377"/>
        <end position="413"/>
    </location>
</feature>
<dbReference type="GO" id="GO:0005886">
    <property type="term" value="C:plasma membrane"/>
    <property type="evidence" value="ECO:0007669"/>
    <property type="project" value="TreeGrafter"/>
</dbReference>
<dbReference type="OrthoDB" id="67688at2759"/>
<dbReference type="GO" id="GO:0040012">
    <property type="term" value="P:regulation of locomotion"/>
    <property type="evidence" value="ECO:0007669"/>
    <property type="project" value="UniProtKB-ARBA"/>
</dbReference>
<dbReference type="PANTHER" id="PTHR10048">
    <property type="entry name" value="PHOSPHATIDYLINOSITOL KINASE"/>
    <property type="match status" value="1"/>
</dbReference>
<dbReference type="GO" id="GO:0016303">
    <property type="term" value="F:1-phosphatidylinositol-3-kinase activity"/>
    <property type="evidence" value="ECO:0007669"/>
    <property type="project" value="UniProtKB-EC"/>
</dbReference>
<comment type="caution">
    <text evidence="11">The sequence shown here is derived from an EMBL/GenBank/DDBJ whole genome shotgun (WGS) entry which is preliminary data.</text>
</comment>
<evidence type="ECO:0000313" key="11">
    <source>
        <dbReference type="EMBL" id="OHT01713.1"/>
    </source>
</evidence>
<dbReference type="Proteomes" id="UP000179807">
    <property type="component" value="Unassembled WGS sequence"/>
</dbReference>
<evidence type="ECO:0000259" key="10">
    <source>
        <dbReference type="PROSITE" id="PS51547"/>
    </source>
</evidence>
<dbReference type="GO" id="GO:0016477">
    <property type="term" value="P:cell migration"/>
    <property type="evidence" value="ECO:0007669"/>
    <property type="project" value="TreeGrafter"/>
</dbReference>
<dbReference type="InterPro" id="IPR018936">
    <property type="entry name" value="PI3/4_kinase_CS"/>
</dbReference>
<accession>A0A1J4JRH3</accession>
<dbReference type="SUPFAM" id="SSF48371">
    <property type="entry name" value="ARM repeat"/>
    <property type="match status" value="1"/>
</dbReference>
<dbReference type="Gene3D" id="1.10.1070.11">
    <property type="entry name" value="Phosphatidylinositol 3-/4-kinase, catalytic domain"/>
    <property type="match status" value="1"/>
</dbReference>
<dbReference type="SUPFAM" id="SSF56112">
    <property type="entry name" value="Protein kinase-like (PK-like)"/>
    <property type="match status" value="1"/>
</dbReference>
<dbReference type="InterPro" id="IPR015433">
    <property type="entry name" value="PI3/4_kinase"/>
</dbReference>
<evidence type="ECO:0000259" key="8">
    <source>
        <dbReference type="PROSITE" id="PS50290"/>
    </source>
</evidence>
<sequence>MRRGTVANFTPSTSISAESHRIDIFLPNNQRFALPVIENLTGSDILFIIEKKGFSNFVICKNPASSPMCEVLYISQSSSSKNKSNILSNIQPIEFETCQIARDLFTPSRIVSTRFQRMALYVYDIEDYEELIEISKINYKLRRSHGKSHISIKVKLPTNLIISTYVKPEQKIRDLTRRVYKCAVDIYGNNNMNPLKSYKLATISGQFPKKSSTLFKDDQLMMDALKLQDLNCDEPQFNFVQYYQKTKFDKIVASYVQSFDLSEISKDDETRALNASLSRVRTEVEKKRIEILNENPLIARMRISDSEPPLTAYFTKINEAIQQGKDPKIVNTISMKVGLRSGITDSSVTALSIRVPNNVTAEQAISLLIEKLNTQAKNSRRGSLATDNESLSENEESSPHSNVPSLGNMNVPVPNLKEISHQRSVSDVSVKDMIQRLNLNNNLSSPPNPSQSTSSKQSESCENENEIKPRALPPIMKSPNPDLSSVENRKSHIYRGSTPSVVSRTPTSIIEYNADDYVLVIRGMEEVIAGNTPLTNFVSVRQFLLSSRPMLDLLLVEKKIILDSIQAREMNTKSENVEPTQSELSSAIYATDKFDDVVPSLKGMPGYPSLKVESMLNIFVKGVFGIQKEKTTKKYILKVSAINGTSELCEPVFTKAMKGHSTVLFNESINLPISISSLPQTTRISFTLYNNESNSRKERSAIATYNFAVYSFNGWMRTAEFTRKMWLDKDQDFFLTTCESNEEFPPSIQFSFPTFHFPVAFNAPKPLSEASATSPKDMDPEDAKRLIQLIKEDPLYELTNEDKALLFQNRTVVCQFRELLPFTLLSINYSDPSQVVEIPNILKIWAKPKPTEALALLDAKFPDRNIREYAVQCLEEFTDNEIMLYLLQLVQALKYELYNDSPLIQFLVRRGLLEPKFLGHQLFWQLMSEAHLSHIRMRFSAILVNFVYGIGSSFCSELLKGYKFTQELVELNQKLRKLSYSDATQPFRDALENIEIPKEFHLPMDPRLVVESFIIDKCKVMNSKKKPFWLAFKNASPFATEPVLTMFKVGDDLRQDQLTLQVMKVMEHVWRQDGKDYHMRCYGVLPTGFNQGFIEVVPYSLTEAALQQEKGTLSGVFDKETFSNYLKKHNPSQVAYETAKNNFRLSSAGYAVATCVLGVADRHPGNIMVQQDGHFFHIDFGHFLGNFKTKLGYQRENAPFHFSPACAYVLDDVDGPAFKQFLKDAGVAYNILRKNSRLLLTLFLLMLGTGIPELQNPKDIDYFKNMLCLTATEEEAAAEFVNKTKHSMDSTRTKLNNLFHNIKTAE</sequence>
<reference evidence="11" key="1">
    <citation type="submission" date="2016-10" db="EMBL/GenBank/DDBJ databases">
        <authorList>
            <person name="Benchimol M."/>
            <person name="Almeida L.G."/>
            <person name="Vasconcelos A.T."/>
            <person name="Perreira-Neves A."/>
            <person name="Rosa I.A."/>
            <person name="Tasca T."/>
            <person name="Bogo M.R."/>
            <person name="de Souza W."/>
        </authorList>
    </citation>
    <scope>NUCLEOTIDE SEQUENCE [LARGE SCALE GENOMIC DNA]</scope>
    <source>
        <strain evidence="11">K</strain>
    </source>
</reference>
<dbReference type="VEuPathDB" id="TrichDB:TRFO_31375"/>
<dbReference type="InterPro" id="IPR035892">
    <property type="entry name" value="C2_domain_sf"/>
</dbReference>
<dbReference type="EC" id="2.7.1.137" evidence="1"/>
<dbReference type="FunFam" id="3.30.1010.10:FF:000008">
    <property type="entry name" value="Phosphatidylinositol 4,5-bisphosphate 3-kinase catalytic subunit gamma"/>
    <property type="match status" value="1"/>
</dbReference>
<dbReference type="InterPro" id="IPR042236">
    <property type="entry name" value="PI3K_accessory_sf"/>
</dbReference>
<keyword evidence="4" id="KW-0418">Kinase</keyword>
<feature type="compositionally biased region" description="Low complexity" evidence="7">
    <location>
        <begin position="439"/>
        <end position="460"/>
    </location>
</feature>
<name>A0A1J4JRH3_9EUKA</name>
<evidence type="ECO:0000313" key="12">
    <source>
        <dbReference type="Proteomes" id="UP000179807"/>
    </source>
</evidence>
<dbReference type="PROSITE" id="PS51545">
    <property type="entry name" value="PIK_HELICAL"/>
    <property type="match status" value="1"/>
</dbReference>
<dbReference type="SMART" id="SM00145">
    <property type="entry name" value="PI3Ka"/>
    <property type="match status" value="1"/>
</dbReference>
<dbReference type="Pfam" id="PF00613">
    <property type="entry name" value="PI3Ka"/>
    <property type="match status" value="1"/>
</dbReference>
<comment type="similarity">
    <text evidence="6">Belongs to the PI3/PI4-kinase family.</text>
</comment>
<dbReference type="PANTHER" id="PTHR10048:SF14">
    <property type="entry name" value="LD28067P"/>
    <property type="match status" value="1"/>
</dbReference>
<organism evidence="11 12">
    <name type="scientific">Tritrichomonas foetus</name>
    <dbReference type="NCBI Taxonomy" id="1144522"/>
    <lineage>
        <taxon>Eukaryota</taxon>
        <taxon>Metamonada</taxon>
        <taxon>Parabasalia</taxon>
        <taxon>Tritrichomonadida</taxon>
        <taxon>Tritrichomonadidae</taxon>
        <taxon>Tritrichomonas</taxon>
    </lineage>
</organism>
<dbReference type="GeneID" id="94842605"/>
<gene>
    <name evidence="11" type="ORF">TRFO_31375</name>
</gene>